<dbReference type="RefSeq" id="WP_068961774.1">
    <property type="nucleotide sequence ID" value="NZ_CAJTAP010000060.1"/>
</dbReference>
<dbReference type="Gene3D" id="1.20.1080.10">
    <property type="entry name" value="Glycerol uptake facilitator protein"/>
    <property type="match status" value="1"/>
</dbReference>
<evidence type="ECO:0000256" key="8">
    <source>
        <dbReference type="RuleBase" id="RU000477"/>
    </source>
</evidence>
<dbReference type="InterPro" id="IPR023271">
    <property type="entry name" value="Aquaporin-like"/>
</dbReference>
<accession>A0A1Z2XG44</accession>
<dbReference type="PANTHER" id="PTHR19139">
    <property type="entry name" value="AQUAPORIN TRANSPORTER"/>
    <property type="match status" value="1"/>
</dbReference>
<evidence type="ECO:0000256" key="3">
    <source>
        <dbReference type="ARBA" id="ARBA00022448"/>
    </source>
</evidence>
<proteinExistence type="inferred from homology"/>
<evidence type="ECO:0000256" key="2">
    <source>
        <dbReference type="ARBA" id="ARBA00006175"/>
    </source>
</evidence>
<evidence type="ECO:0000256" key="9">
    <source>
        <dbReference type="SAM" id="Phobius"/>
    </source>
</evidence>
<dbReference type="OrthoDB" id="9807293at2"/>
<evidence type="ECO:0000313" key="10">
    <source>
        <dbReference type="EMBL" id="ANU64497.1"/>
    </source>
</evidence>
<sequence length="237" mass="24788">MNDLKKYIAEGIGTMFLVLLACGSAVLAGPSIGGYGVGVCFGLVLVCLCYCLGNISGCHVNPAVSLGVYLSGRMSLKDMLCYWLFQMGGAVVGAAFLFWFVNMNPEFNFGGITENGGAIYNLATNVLQPGATSGMALLMEALLTFFFVFIILGATDANVGWGKFAGIGIGLALGLVNIVGIPVDNCSVNPARSFGPAVFCPGAFHDFWIMVVGPFVGAIIAVIAWKVVSPYIAKGNR</sequence>
<evidence type="ECO:0000313" key="12">
    <source>
        <dbReference type="Proteomes" id="UP000186351"/>
    </source>
</evidence>
<gene>
    <name evidence="10" type="ORF">A4V02_12715</name>
    <name evidence="11" type="ORF">E5333_04650</name>
</gene>
<dbReference type="GO" id="GO:0005886">
    <property type="term" value="C:plasma membrane"/>
    <property type="evidence" value="ECO:0007669"/>
    <property type="project" value="UniProtKB-SubCell"/>
</dbReference>
<dbReference type="Proteomes" id="UP000306630">
    <property type="component" value="Unassembled WGS sequence"/>
</dbReference>
<keyword evidence="5 8" id="KW-0812">Transmembrane</keyword>
<feature type="transmembrane region" description="Helical" evidence="9">
    <location>
        <begin position="7"/>
        <end position="26"/>
    </location>
</feature>
<reference evidence="12" key="1">
    <citation type="submission" date="2016-04" db="EMBL/GenBank/DDBJ databases">
        <title>Complete Genome Sequences of Twelve Strains of a Stable Defined Moderately Diverse Mouse Microbiota 2 (sDMDMm2).</title>
        <authorList>
            <person name="Uchimura Y."/>
            <person name="Wyss M."/>
            <person name="Brugiroux S."/>
            <person name="Limenitakis J.P."/>
            <person name="Stecher B."/>
            <person name="McCoy K.D."/>
            <person name="Macpherson A.J."/>
        </authorList>
    </citation>
    <scope>NUCLEOTIDE SEQUENCE [LARGE SCALE GENOMIC DNA]</scope>
    <source>
        <strain evidence="12">YL27</strain>
    </source>
</reference>
<dbReference type="AlphaFoldDB" id="A0A1B1SCI2"/>
<dbReference type="PROSITE" id="PS00221">
    <property type="entry name" value="MIP"/>
    <property type="match status" value="1"/>
</dbReference>
<evidence type="ECO:0000256" key="6">
    <source>
        <dbReference type="ARBA" id="ARBA00022989"/>
    </source>
</evidence>
<dbReference type="KEGG" id="pary:A4V02_12715"/>
<feature type="transmembrane region" description="Helical" evidence="9">
    <location>
        <begin position="80"/>
        <end position="101"/>
    </location>
</feature>
<protein>
    <submittedName>
        <fullName evidence="11">Aquaporin</fullName>
    </submittedName>
</protein>
<name>A0A1B1SCI2_9BACT</name>
<dbReference type="Proteomes" id="UP000186351">
    <property type="component" value="Chromosome"/>
</dbReference>
<evidence type="ECO:0000313" key="11">
    <source>
        <dbReference type="EMBL" id="TGY75100.1"/>
    </source>
</evidence>
<dbReference type="EMBL" id="CP015402">
    <property type="protein sequence ID" value="ANU64497.1"/>
    <property type="molecule type" value="Genomic_DNA"/>
</dbReference>
<feature type="transmembrane region" description="Helical" evidence="9">
    <location>
        <begin position="164"/>
        <end position="183"/>
    </location>
</feature>
<evidence type="ECO:0000256" key="4">
    <source>
        <dbReference type="ARBA" id="ARBA00022475"/>
    </source>
</evidence>
<dbReference type="SUPFAM" id="SSF81338">
    <property type="entry name" value="Aquaporin-like"/>
    <property type="match status" value="1"/>
</dbReference>
<dbReference type="PRINTS" id="PR00783">
    <property type="entry name" value="MINTRINSICP"/>
</dbReference>
<comment type="subcellular location">
    <subcellularLocation>
        <location evidence="1">Cell membrane</location>
        <topology evidence="1">Multi-pass membrane protein</topology>
    </subcellularLocation>
</comment>
<evidence type="ECO:0000313" key="13">
    <source>
        <dbReference type="Proteomes" id="UP000306630"/>
    </source>
</evidence>
<dbReference type="Pfam" id="PF00230">
    <property type="entry name" value="MIP"/>
    <property type="match status" value="1"/>
</dbReference>
<evidence type="ECO:0000256" key="1">
    <source>
        <dbReference type="ARBA" id="ARBA00004651"/>
    </source>
</evidence>
<keyword evidence="12" id="KW-1185">Reference proteome</keyword>
<dbReference type="STRING" id="1796646.A4V02_12715"/>
<keyword evidence="7 9" id="KW-0472">Membrane</keyword>
<dbReference type="GeneID" id="65537737"/>
<comment type="similarity">
    <text evidence="2 8">Belongs to the MIP/aquaporin (TC 1.A.8) family.</text>
</comment>
<evidence type="ECO:0000256" key="7">
    <source>
        <dbReference type="ARBA" id="ARBA00023136"/>
    </source>
</evidence>
<dbReference type="GO" id="GO:0015250">
    <property type="term" value="F:water channel activity"/>
    <property type="evidence" value="ECO:0007669"/>
    <property type="project" value="TreeGrafter"/>
</dbReference>
<keyword evidence="3 8" id="KW-0813">Transport</keyword>
<feature type="transmembrane region" description="Helical" evidence="9">
    <location>
        <begin position="32"/>
        <end position="52"/>
    </location>
</feature>
<accession>A0A1B1SCI2</accession>
<keyword evidence="4" id="KW-1003">Cell membrane</keyword>
<keyword evidence="6 9" id="KW-1133">Transmembrane helix</keyword>
<feature type="transmembrane region" description="Helical" evidence="9">
    <location>
        <begin position="131"/>
        <end position="152"/>
    </location>
</feature>
<dbReference type="InterPro" id="IPR034294">
    <property type="entry name" value="Aquaporin_transptr"/>
</dbReference>
<feature type="transmembrane region" description="Helical" evidence="9">
    <location>
        <begin position="207"/>
        <end position="228"/>
    </location>
</feature>
<reference evidence="10" key="2">
    <citation type="submission" date="2017-04" db="EMBL/GenBank/DDBJ databases">
        <title>Complete Genome Sequences of Twelve Strains of a Stable Defined Moderately Diverse Mouse Microbiota 2 (sDMDMm2).</title>
        <authorList>
            <person name="Uchimura Y."/>
            <person name="Wyss M."/>
            <person name="Brugiroux S."/>
            <person name="Limenitakis J.P."/>
            <person name="Stecher B."/>
            <person name="McCoy K.D."/>
            <person name="Macpherson A.J."/>
        </authorList>
    </citation>
    <scope>NUCLEOTIDE SEQUENCE</scope>
    <source>
        <strain evidence="10">YL27</strain>
    </source>
</reference>
<dbReference type="InterPro" id="IPR022357">
    <property type="entry name" value="MIP_CS"/>
</dbReference>
<dbReference type="EMBL" id="SRYD01000014">
    <property type="protein sequence ID" value="TGY75100.1"/>
    <property type="molecule type" value="Genomic_DNA"/>
</dbReference>
<evidence type="ECO:0000256" key="5">
    <source>
        <dbReference type="ARBA" id="ARBA00022692"/>
    </source>
</evidence>
<dbReference type="PANTHER" id="PTHR19139:SF199">
    <property type="entry name" value="MIP17260P"/>
    <property type="match status" value="1"/>
</dbReference>
<dbReference type="InterPro" id="IPR000425">
    <property type="entry name" value="MIP"/>
</dbReference>
<organism evidence="10 12">
    <name type="scientific">Muribaculum intestinale</name>
    <dbReference type="NCBI Taxonomy" id="1796646"/>
    <lineage>
        <taxon>Bacteria</taxon>
        <taxon>Pseudomonadati</taxon>
        <taxon>Bacteroidota</taxon>
        <taxon>Bacteroidia</taxon>
        <taxon>Bacteroidales</taxon>
        <taxon>Muribaculaceae</taxon>
        <taxon>Muribaculum</taxon>
    </lineage>
</organism>
<dbReference type="PROSITE" id="PS51257">
    <property type="entry name" value="PROKAR_LIPOPROTEIN"/>
    <property type="match status" value="1"/>
</dbReference>
<reference evidence="11 13" key="3">
    <citation type="submission" date="2019-04" db="EMBL/GenBank/DDBJ databases">
        <title>Microbes associate with the intestines of laboratory mice.</title>
        <authorList>
            <person name="Navarre W."/>
            <person name="Wong E."/>
            <person name="Huang K."/>
            <person name="Tropini C."/>
            <person name="Ng K."/>
            <person name="Yu B."/>
        </authorList>
    </citation>
    <scope>NUCLEOTIDE SEQUENCE [LARGE SCALE GENOMIC DNA]</scope>
    <source>
        <strain evidence="11 13">NM06_A21</strain>
    </source>
</reference>